<gene>
    <name evidence="2" type="ORF">ABVT43_12175</name>
</gene>
<dbReference type="EMBL" id="JBEVCJ010000014">
    <property type="protein sequence ID" value="MET1255887.1"/>
    <property type="molecule type" value="Genomic_DNA"/>
</dbReference>
<dbReference type="SUPFAM" id="SSF89796">
    <property type="entry name" value="CoA-transferase family III (CaiB/BaiF)"/>
    <property type="match status" value="1"/>
</dbReference>
<dbReference type="InterPro" id="IPR050483">
    <property type="entry name" value="CoA-transferase_III_domain"/>
</dbReference>
<accession>A0ABV2BVD2</accession>
<protein>
    <submittedName>
        <fullName evidence="2">CaiB/BaiF CoA-transferase family protein</fullName>
    </submittedName>
</protein>
<dbReference type="Proteomes" id="UP001548189">
    <property type="component" value="Unassembled WGS sequence"/>
</dbReference>
<proteinExistence type="predicted"/>
<dbReference type="PANTHER" id="PTHR48207:SF3">
    <property type="entry name" value="SUCCINATE--HYDROXYMETHYLGLUTARATE COA-TRANSFERASE"/>
    <property type="match status" value="1"/>
</dbReference>
<dbReference type="Gene3D" id="3.30.1540.10">
    <property type="entry name" value="formyl-coa transferase, domain 3"/>
    <property type="match status" value="1"/>
</dbReference>
<organism evidence="2 3">
    <name type="scientific">Aliikangiella maris</name>
    <dbReference type="NCBI Taxonomy" id="3162458"/>
    <lineage>
        <taxon>Bacteria</taxon>
        <taxon>Pseudomonadati</taxon>
        <taxon>Pseudomonadota</taxon>
        <taxon>Gammaproteobacteria</taxon>
        <taxon>Oceanospirillales</taxon>
        <taxon>Pleioneaceae</taxon>
        <taxon>Aliikangiella</taxon>
    </lineage>
</organism>
<keyword evidence="1" id="KW-0808">Transferase</keyword>
<dbReference type="InterPro" id="IPR044855">
    <property type="entry name" value="CoA-Trfase_III_dom3_sf"/>
</dbReference>
<evidence type="ECO:0000313" key="3">
    <source>
        <dbReference type="Proteomes" id="UP001548189"/>
    </source>
</evidence>
<keyword evidence="3" id="KW-1185">Reference proteome</keyword>
<dbReference type="Gene3D" id="3.40.50.10540">
    <property type="entry name" value="Crotonobetainyl-coa:carnitine coa-transferase, domain 1"/>
    <property type="match status" value="1"/>
</dbReference>
<dbReference type="InterPro" id="IPR023606">
    <property type="entry name" value="CoA-Trfase_III_dom_1_sf"/>
</dbReference>
<name>A0ABV2BVD2_9GAMM</name>
<sequence>MTAPFNKIRVLDLTHVLAGPFATYQLAVLGAEVIKIEPPHEPDCVRTRGPDHYQNQQKSGINFRVQASNKKSITLNLKNPVGQDIFKRLAKTADVIVENYRVGALAALGLDYLSIKTINPKIIYCSITGFGQNNQRASVNAYDNVIQAASGLMSQTASAYYGTAQSEQSRRPIKTGASFVDYTTGFAAAFAISSALFQREHTQQGQYIDLAMFDTALMMMAPEMSTEIYHQHQQKQPIQPYSNTADAKEHQTKVHQAEESINTETSSSFKKRKEAGLACYQTRCGYLMLGAFNFKQNQKLWQYFDVPEWSELANWEDLYLESDAMYHRLSHLLLEKTAAQWEEIFHQLGIPAERVRTLAEAINMPHLKDRQLLYQLPKEPFEKAPVTVPVSPFQFDHHGPQIHSSPPKLCQHNKEIFMELGLTESEIAELEVSGII</sequence>
<dbReference type="InterPro" id="IPR003673">
    <property type="entry name" value="CoA-Trfase_fam_III"/>
</dbReference>
<dbReference type="RefSeq" id="WP_353896473.1">
    <property type="nucleotide sequence ID" value="NZ_JBEVCJ010000014.1"/>
</dbReference>
<dbReference type="Pfam" id="PF02515">
    <property type="entry name" value="CoA_transf_3"/>
    <property type="match status" value="1"/>
</dbReference>
<reference evidence="2 3" key="1">
    <citation type="submission" date="2024-06" db="EMBL/GenBank/DDBJ databases">
        <authorList>
            <person name="Li F."/>
        </authorList>
    </citation>
    <scope>NUCLEOTIDE SEQUENCE [LARGE SCALE GENOMIC DNA]</scope>
    <source>
        <strain evidence="2 3">GXAS 311</strain>
    </source>
</reference>
<evidence type="ECO:0000313" key="2">
    <source>
        <dbReference type="EMBL" id="MET1255887.1"/>
    </source>
</evidence>
<dbReference type="PANTHER" id="PTHR48207">
    <property type="entry name" value="SUCCINATE--HYDROXYMETHYLGLUTARATE COA-TRANSFERASE"/>
    <property type="match status" value="1"/>
</dbReference>
<comment type="caution">
    <text evidence="2">The sequence shown here is derived from an EMBL/GenBank/DDBJ whole genome shotgun (WGS) entry which is preliminary data.</text>
</comment>
<evidence type="ECO:0000256" key="1">
    <source>
        <dbReference type="ARBA" id="ARBA00022679"/>
    </source>
</evidence>